<name>A0ABV5UZ49_9MICO</name>
<feature type="compositionally biased region" description="Low complexity" evidence="1">
    <location>
        <begin position="250"/>
        <end position="275"/>
    </location>
</feature>
<feature type="region of interest" description="Disordered" evidence="1">
    <location>
        <begin position="191"/>
        <end position="294"/>
    </location>
</feature>
<gene>
    <name evidence="3" type="ORF">ACFFN0_02135</name>
</gene>
<evidence type="ECO:0000256" key="2">
    <source>
        <dbReference type="SAM" id="Phobius"/>
    </source>
</evidence>
<protein>
    <submittedName>
        <fullName evidence="3">Uncharacterized protein</fullName>
    </submittedName>
</protein>
<dbReference type="RefSeq" id="WP_141339359.1">
    <property type="nucleotide sequence ID" value="NZ_JBHMAX010000005.1"/>
</dbReference>
<feature type="compositionally biased region" description="Gly residues" evidence="1">
    <location>
        <begin position="216"/>
        <end position="226"/>
    </location>
</feature>
<keyword evidence="2" id="KW-0812">Transmembrane</keyword>
<accession>A0ABV5UZ49</accession>
<reference evidence="3 4" key="1">
    <citation type="submission" date="2024-09" db="EMBL/GenBank/DDBJ databases">
        <authorList>
            <person name="Sun Q."/>
            <person name="Mori K."/>
        </authorList>
    </citation>
    <scope>NUCLEOTIDE SEQUENCE [LARGE SCALE GENOMIC DNA]</scope>
    <source>
        <strain evidence="3 4">JCM 12763</strain>
    </source>
</reference>
<keyword evidence="4" id="KW-1185">Reference proteome</keyword>
<proteinExistence type="predicted"/>
<feature type="transmembrane region" description="Helical" evidence="2">
    <location>
        <begin position="152"/>
        <end position="178"/>
    </location>
</feature>
<comment type="caution">
    <text evidence="3">The sequence shown here is derived from an EMBL/GenBank/DDBJ whole genome shotgun (WGS) entry which is preliminary data.</text>
</comment>
<feature type="compositionally biased region" description="Gly residues" evidence="1">
    <location>
        <begin position="234"/>
        <end position="249"/>
    </location>
</feature>
<sequence>MSTAPNPYGPGQSLPRRSSGMTKAGKIMFFVGLVLSVLSLVAVVWGTTQTVRVAQNMMDDTITVTGDTTVPMSQGGSRMILTEGGQEPTCTVTAPDGSDVAVSQDAALSDLGDAQVQVVGAFSAVQSGDHTITCDAPAQLTPELSASSAMGVLAAGLGLLALLGFGFLTLIGLILWLVGRNRDKKAMDGPGSYGYSTSSGYGQSQGYGAPSSPGYGQQGYGQGQGYGQPQDSGYGQGQSQGYGQQGYGQGPQDRTQQWGTPGQQPPAQGSTDNPWAAPPPPGSSPDRGTDDDRR</sequence>
<dbReference type="Proteomes" id="UP001589613">
    <property type="component" value="Unassembled WGS sequence"/>
</dbReference>
<feature type="compositionally biased region" description="Low complexity" evidence="1">
    <location>
        <begin position="191"/>
        <end position="215"/>
    </location>
</feature>
<dbReference type="EMBL" id="JBHMAX010000005">
    <property type="protein sequence ID" value="MFB9730837.1"/>
    <property type="molecule type" value="Genomic_DNA"/>
</dbReference>
<feature type="transmembrane region" description="Helical" evidence="2">
    <location>
        <begin position="27"/>
        <end position="48"/>
    </location>
</feature>
<keyword evidence="2" id="KW-0472">Membrane</keyword>
<evidence type="ECO:0000313" key="3">
    <source>
        <dbReference type="EMBL" id="MFB9730837.1"/>
    </source>
</evidence>
<keyword evidence="2" id="KW-1133">Transmembrane helix</keyword>
<organism evidence="3 4">
    <name type="scientific">Ornithinimicrobium kibberense</name>
    <dbReference type="NCBI Taxonomy" id="282060"/>
    <lineage>
        <taxon>Bacteria</taxon>
        <taxon>Bacillati</taxon>
        <taxon>Actinomycetota</taxon>
        <taxon>Actinomycetes</taxon>
        <taxon>Micrococcales</taxon>
        <taxon>Ornithinimicrobiaceae</taxon>
        <taxon>Ornithinimicrobium</taxon>
    </lineage>
</organism>
<evidence type="ECO:0000256" key="1">
    <source>
        <dbReference type="SAM" id="MobiDB-lite"/>
    </source>
</evidence>
<evidence type="ECO:0000313" key="4">
    <source>
        <dbReference type="Proteomes" id="UP001589613"/>
    </source>
</evidence>